<evidence type="ECO:0000313" key="2">
    <source>
        <dbReference type="Proteomes" id="UP000271889"/>
    </source>
</evidence>
<keyword evidence="2" id="KW-1185">Reference proteome</keyword>
<reference evidence="1 2" key="1">
    <citation type="submission" date="2018-11" db="EMBL/GenBank/DDBJ databases">
        <authorList>
            <consortium name="Pathogen Informatics"/>
        </authorList>
    </citation>
    <scope>NUCLEOTIDE SEQUENCE [LARGE SCALE GENOMIC DNA]</scope>
</reference>
<dbReference type="PANTHER" id="PTHR21325:SF23">
    <property type="entry name" value="LIPASE_GDSL DOMAIN-CONTAINING PROTEIN"/>
    <property type="match status" value="1"/>
</dbReference>
<dbReference type="Proteomes" id="UP000271889">
    <property type="component" value="Unassembled WGS sequence"/>
</dbReference>
<dbReference type="EMBL" id="UYRV01106585">
    <property type="protein sequence ID" value="VDN22558.1"/>
    <property type="molecule type" value="Genomic_DNA"/>
</dbReference>
<dbReference type="GO" id="GO:0006644">
    <property type="term" value="P:phospholipid metabolic process"/>
    <property type="evidence" value="ECO:0007669"/>
    <property type="project" value="TreeGrafter"/>
</dbReference>
<dbReference type="PANTHER" id="PTHR21325">
    <property type="entry name" value="PHOSPHOLIPASE B, PLB1"/>
    <property type="match status" value="1"/>
</dbReference>
<name>A0A3P7MJC3_CYLGO</name>
<accession>A0A3P7MJC3</accession>
<dbReference type="AlphaFoldDB" id="A0A3P7MJC3"/>
<organism evidence="1 2">
    <name type="scientific">Cylicostephanus goldi</name>
    <name type="common">Nematode worm</name>
    <dbReference type="NCBI Taxonomy" id="71465"/>
    <lineage>
        <taxon>Eukaryota</taxon>
        <taxon>Metazoa</taxon>
        <taxon>Ecdysozoa</taxon>
        <taxon>Nematoda</taxon>
        <taxon>Chromadorea</taxon>
        <taxon>Rhabditida</taxon>
        <taxon>Rhabditina</taxon>
        <taxon>Rhabditomorpha</taxon>
        <taxon>Strongyloidea</taxon>
        <taxon>Strongylidae</taxon>
        <taxon>Cylicostephanus</taxon>
    </lineage>
</organism>
<dbReference type="InterPro" id="IPR038885">
    <property type="entry name" value="PLB1"/>
</dbReference>
<sequence>MGKRSRLPDYQLNVAESNTETEDLPEQAVKFQATELVRRLHSIMTPYELGKKWMLLVIATGTEENEFNSLKYATFGVLAIARLPIHSREPESLLVPGKPLLNRKGHTYAAKWLWNRLLAGPTYNFSNVVFSEDSYFCPSVVSRIFDAGNEEGSKFLFHRSSPKYVGIVHFCAFVP</sequence>
<dbReference type="OrthoDB" id="10265800at2759"/>
<evidence type="ECO:0000313" key="1">
    <source>
        <dbReference type="EMBL" id="VDN22558.1"/>
    </source>
</evidence>
<proteinExistence type="predicted"/>
<gene>
    <name evidence="1" type="ORF">CGOC_LOCUS9331</name>
</gene>
<dbReference type="GO" id="GO:0004620">
    <property type="term" value="F:phospholipase activity"/>
    <property type="evidence" value="ECO:0007669"/>
    <property type="project" value="InterPro"/>
</dbReference>
<protein>
    <submittedName>
        <fullName evidence="1">Uncharacterized protein</fullName>
    </submittedName>
</protein>